<dbReference type="AlphaFoldDB" id="G4TW71"/>
<evidence type="ECO:0000313" key="2">
    <source>
        <dbReference type="EMBL" id="CCA75564.1"/>
    </source>
</evidence>
<feature type="non-terminal residue" evidence="2">
    <location>
        <position position="278"/>
    </location>
</feature>
<feature type="compositionally biased region" description="Low complexity" evidence="1">
    <location>
        <begin position="247"/>
        <end position="260"/>
    </location>
</feature>
<feature type="compositionally biased region" description="Low complexity" evidence="1">
    <location>
        <begin position="146"/>
        <end position="157"/>
    </location>
</feature>
<feature type="region of interest" description="Disordered" evidence="1">
    <location>
        <begin position="131"/>
        <end position="158"/>
    </location>
</feature>
<protein>
    <submittedName>
        <fullName evidence="2">Uncharacterized protein</fullName>
    </submittedName>
</protein>
<keyword evidence="3" id="KW-1185">Reference proteome</keyword>
<feature type="region of interest" description="Disordered" evidence="1">
    <location>
        <begin position="183"/>
        <end position="278"/>
    </location>
</feature>
<dbReference type="Proteomes" id="UP000007148">
    <property type="component" value="Unassembled WGS sequence"/>
</dbReference>
<evidence type="ECO:0000313" key="3">
    <source>
        <dbReference type="Proteomes" id="UP000007148"/>
    </source>
</evidence>
<feature type="region of interest" description="Disordered" evidence="1">
    <location>
        <begin position="24"/>
        <end position="54"/>
    </location>
</feature>
<sequence length="278" mass="30539">MQRVLEQPYPPSFTFNDLDVVQNSRKSSYPSPPSAAASTHSVHGHSGFKSPEFGQESLSNLFSDPLISQLDFGTDDFFFPPPPPPANTSFESMNFFSTGEQDDMLDFLRDFDAADPWEFNPLLPSTMPAYPGDIVLTDDSRKQHSQHSQQNQHQSHQAGMMLPSTQSELPLHHQYGNGHALAFHQQQQQHMDQGPFPDSVSVHSSSGTAMPEVQTPQAQTSSPSANTTTSSLHQHQQQHHHHHHHAPPSTASSSSPSASTAGGGRPPSNGQQEWRPKP</sequence>
<feature type="compositionally biased region" description="Basic residues" evidence="1">
    <location>
        <begin position="236"/>
        <end position="246"/>
    </location>
</feature>
<dbReference type="InParanoid" id="G4TW71"/>
<accession>G4TW71</accession>
<proteinExistence type="predicted"/>
<gene>
    <name evidence="2" type="ORF">PIIN_09554</name>
</gene>
<feature type="compositionally biased region" description="Low complexity" evidence="1">
    <location>
        <begin position="220"/>
        <end position="235"/>
    </location>
</feature>
<dbReference type="OrthoDB" id="5778525at2759"/>
<organism evidence="2 3">
    <name type="scientific">Serendipita indica (strain DSM 11827)</name>
    <name type="common">Root endophyte fungus</name>
    <name type="synonym">Piriformospora indica</name>
    <dbReference type="NCBI Taxonomy" id="1109443"/>
    <lineage>
        <taxon>Eukaryota</taxon>
        <taxon>Fungi</taxon>
        <taxon>Dikarya</taxon>
        <taxon>Basidiomycota</taxon>
        <taxon>Agaricomycotina</taxon>
        <taxon>Agaricomycetes</taxon>
        <taxon>Sebacinales</taxon>
        <taxon>Serendipitaceae</taxon>
        <taxon>Serendipita</taxon>
    </lineage>
</organism>
<comment type="caution">
    <text evidence="2">The sequence shown here is derived from an EMBL/GenBank/DDBJ whole genome shotgun (WGS) entry which is preliminary data.</text>
</comment>
<feature type="compositionally biased region" description="Polar residues" evidence="1">
    <location>
        <begin position="201"/>
        <end position="219"/>
    </location>
</feature>
<dbReference type="HOGENOM" id="CLU_1003094_0_0_1"/>
<dbReference type="EMBL" id="CAFZ01000472">
    <property type="protein sequence ID" value="CCA75564.1"/>
    <property type="molecule type" value="Genomic_DNA"/>
</dbReference>
<reference evidence="2 3" key="1">
    <citation type="journal article" date="2011" name="PLoS Pathog.">
        <title>Endophytic Life Strategies Decoded by Genome and Transcriptome Analyses of the Mutualistic Root Symbiont Piriformospora indica.</title>
        <authorList>
            <person name="Zuccaro A."/>
            <person name="Lahrmann U."/>
            <person name="Guldener U."/>
            <person name="Langen G."/>
            <person name="Pfiffi S."/>
            <person name="Biedenkopf D."/>
            <person name="Wong P."/>
            <person name="Samans B."/>
            <person name="Grimm C."/>
            <person name="Basiewicz M."/>
            <person name="Murat C."/>
            <person name="Martin F."/>
            <person name="Kogel K.H."/>
        </authorList>
    </citation>
    <scope>NUCLEOTIDE SEQUENCE [LARGE SCALE GENOMIC DNA]</scope>
    <source>
        <strain evidence="2 3">DSM 11827</strain>
    </source>
</reference>
<name>G4TW71_SERID</name>
<evidence type="ECO:0000256" key="1">
    <source>
        <dbReference type="SAM" id="MobiDB-lite"/>
    </source>
</evidence>